<proteinExistence type="predicted"/>
<sequence length="115" mass="12570">MKVFLTAALTALVSMSNAHAVEFVAADNSHATELCMAFASDRPHVMLAAMRGQQSAKTRITSKLECNDMSLDEFAQTYSLIRNAKFMKIDLETKTSIKDIAKVEPTMPVVLSGSK</sequence>
<dbReference type="PATRIC" id="fig|1365251.3.peg.1582"/>
<evidence type="ECO:0000256" key="1">
    <source>
        <dbReference type="SAM" id="SignalP"/>
    </source>
</evidence>
<reference evidence="2 3" key="1">
    <citation type="submission" date="2013-07" db="EMBL/GenBank/DDBJ databases">
        <title>Comparative Genomic and Metabolomic Analysis of Twelve Strains of Pseudoalteromonas luteoviolacea.</title>
        <authorList>
            <person name="Vynne N.G."/>
            <person name="Mansson M."/>
            <person name="Gram L."/>
        </authorList>
    </citation>
    <scope>NUCLEOTIDE SEQUENCE [LARGE SCALE GENOMIC DNA]</scope>
    <source>
        <strain evidence="2 3">H33</strain>
    </source>
</reference>
<gene>
    <name evidence="2" type="ORF">N476_11910</name>
</gene>
<feature type="signal peptide" evidence="1">
    <location>
        <begin position="1"/>
        <end position="20"/>
    </location>
</feature>
<evidence type="ECO:0008006" key="4">
    <source>
        <dbReference type="Google" id="ProtNLM"/>
    </source>
</evidence>
<dbReference type="Pfam" id="PF12514">
    <property type="entry name" value="DUF3718"/>
    <property type="match status" value="1"/>
</dbReference>
<dbReference type="Proteomes" id="UP000076503">
    <property type="component" value="Unassembled WGS sequence"/>
</dbReference>
<organism evidence="2 3">
    <name type="scientific">Pseudoalteromonas luteoviolacea H33</name>
    <dbReference type="NCBI Taxonomy" id="1365251"/>
    <lineage>
        <taxon>Bacteria</taxon>
        <taxon>Pseudomonadati</taxon>
        <taxon>Pseudomonadota</taxon>
        <taxon>Gammaproteobacteria</taxon>
        <taxon>Alteromonadales</taxon>
        <taxon>Pseudoalteromonadaceae</taxon>
        <taxon>Pseudoalteromonas</taxon>
    </lineage>
</organism>
<protein>
    <recommendedName>
        <fullName evidence="4">DUF3718 domain-containing protein</fullName>
    </recommendedName>
</protein>
<keyword evidence="1" id="KW-0732">Signal</keyword>
<comment type="caution">
    <text evidence="2">The sequence shown here is derived from an EMBL/GenBank/DDBJ whole genome shotgun (WGS) entry which is preliminary data.</text>
</comment>
<evidence type="ECO:0000313" key="2">
    <source>
        <dbReference type="EMBL" id="KZN51741.1"/>
    </source>
</evidence>
<name>A0A161Y7S5_9GAMM</name>
<feature type="chain" id="PRO_5007829571" description="DUF3718 domain-containing protein" evidence="1">
    <location>
        <begin position="21"/>
        <end position="115"/>
    </location>
</feature>
<evidence type="ECO:0000313" key="3">
    <source>
        <dbReference type="Proteomes" id="UP000076503"/>
    </source>
</evidence>
<dbReference type="AlphaFoldDB" id="A0A161Y7S5"/>
<accession>A0A161Y7S5</accession>
<dbReference type="EMBL" id="AUXZ01000066">
    <property type="protein sequence ID" value="KZN51741.1"/>
    <property type="molecule type" value="Genomic_DNA"/>
</dbReference>
<dbReference type="InterPro" id="IPR022193">
    <property type="entry name" value="DUF3718"/>
</dbReference>
<dbReference type="RefSeq" id="WP_063361177.1">
    <property type="nucleotide sequence ID" value="NZ_AUXZ01000066.1"/>
</dbReference>
<dbReference type="OrthoDB" id="6402293at2"/>